<organism evidence="2 3">
    <name type="scientific">Ulvibacter antarcticus</name>
    <dbReference type="NCBI Taxonomy" id="442714"/>
    <lineage>
        <taxon>Bacteria</taxon>
        <taxon>Pseudomonadati</taxon>
        <taxon>Bacteroidota</taxon>
        <taxon>Flavobacteriia</taxon>
        <taxon>Flavobacteriales</taxon>
        <taxon>Flavobacteriaceae</taxon>
        <taxon>Ulvibacter</taxon>
    </lineage>
</organism>
<feature type="chain" id="PRO_5018039584" evidence="1">
    <location>
        <begin position="20"/>
        <end position="218"/>
    </location>
</feature>
<dbReference type="RefSeq" id="WP_121906865.1">
    <property type="nucleotide sequence ID" value="NZ_REFC01000012.1"/>
</dbReference>
<protein>
    <submittedName>
        <fullName evidence="2">Uncharacterized protein</fullName>
    </submittedName>
</protein>
<dbReference type="EMBL" id="REFC01000012">
    <property type="protein sequence ID" value="RMA64418.1"/>
    <property type="molecule type" value="Genomic_DNA"/>
</dbReference>
<evidence type="ECO:0000313" key="3">
    <source>
        <dbReference type="Proteomes" id="UP000271339"/>
    </source>
</evidence>
<comment type="caution">
    <text evidence="2">The sequence shown here is derived from an EMBL/GenBank/DDBJ whole genome shotgun (WGS) entry which is preliminary data.</text>
</comment>
<accession>A0A3L9Z234</accession>
<dbReference type="Proteomes" id="UP000271339">
    <property type="component" value="Unassembled WGS sequence"/>
</dbReference>
<proteinExistence type="predicted"/>
<feature type="signal peptide" evidence="1">
    <location>
        <begin position="1"/>
        <end position="19"/>
    </location>
</feature>
<reference evidence="2 3" key="1">
    <citation type="submission" date="2018-10" db="EMBL/GenBank/DDBJ databases">
        <title>Genomic Encyclopedia of Archaeal and Bacterial Type Strains, Phase II (KMG-II): from individual species to whole genera.</title>
        <authorList>
            <person name="Goeker M."/>
        </authorList>
    </citation>
    <scope>NUCLEOTIDE SEQUENCE [LARGE SCALE GENOMIC DNA]</scope>
    <source>
        <strain evidence="2 3">DSM 23424</strain>
    </source>
</reference>
<sequence>MKVSMLNISLLLITSFCFGQVGINKSNPASTLDINGDMKTDGSVYLEAPGESTTIRNSKLLIVSPTDNIVRYDIDVSKYGPINYAEFVFRGLSKNGLHDYDTKISTDKYIVSVQGFYYLEAVTDDTDIMAYSNISTNNVEGFQVYAYANPVTNTWFLRAFVNNSEFRTRIAGVFAGTPIDMYLNLIIYRNGFITKERTAMSIDMGNSETGIAPLPTGF</sequence>
<keyword evidence="1" id="KW-0732">Signal</keyword>
<dbReference type="AlphaFoldDB" id="A0A3L9Z234"/>
<gene>
    <name evidence="2" type="ORF">BXY75_1293</name>
</gene>
<evidence type="ECO:0000313" key="2">
    <source>
        <dbReference type="EMBL" id="RMA64418.1"/>
    </source>
</evidence>
<dbReference type="OrthoDB" id="1244544at2"/>
<evidence type="ECO:0000256" key="1">
    <source>
        <dbReference type="SAM" id="SignalP"/>
    </source>
</evidence>
<keyword evidence="3" id="KW-1185">Reference proteome</keyword>
<name>A0A3L9Z234_9FLAO</name>